<dbReference type="Proteomes" id="UP000292447">
    <property type="component" value="Chromosome VII"/>
</dbReference>
<dbReference type="STRING" id="2163413.A0A4P6XWN1"/>
<reference evidence="2" key="1">
    <citation type="submission" date="2019-03" db="EMBL/GenBank/DDBJ databases">
        <title>Snf2 controls pulcherriminic acid biosynthesis and connects pigmentation and antifungal activity of the yeast Metschnikowia pulcherrima.</title>
        <authorList>
            <person name="Gore-Lloyd D."/>
            <person name="Sumann I."/>
            <person name="Brachmann A.O."/>
            <person name="Schneeberger K."/>
            <person name="Ortiz-Merino R.A."/>
            <person name="Moreno-Beltran M."/>
            <person name="Schlaefli M."/>
            <person name="Kirner P."/>
            <person name="Santos Kron A."/>
            <person name="Wolfe K.H."/>
            <person name="Piel J."/>
            <person name="Ahrens C.H."/>
            <person name="Henk D."/>
            <person name="Freimoser F.M."/>
        </authorList>
    </citation>
    <scope>NUCLEOTIDE SEQUENCE [LARGE SCALE GENOMIC DNA]</scope>
    <source>
        <strain evidence="2">APC 1.2</strain>
    </source>
</reference>
<organism evidence="1 2">
    <name type="scientific">Metschnikowia aff. pulcherrima</name>
    <dbReference type="NCBI Taxonomy" id="2163413"/>
    <lineage>
        <taxon>Eukaryota</taxon>
        <taxon>Fungi</taxon>
        <taxon>Dikarya</taxon>
        <taxon>Ascomycota</taxon>
        <taxon>Saccharomycotina</taxon>
        <taxon>Pichiomycetes</taxon>
        <taxon>Metschnikowiaceae</taxon>
        <taxon>Metschnikowia</taxon>
    </lineage>
</organism>
<protein>
    <recommendedName>
        <fullName evidence="3">Mannosyl transferase</fullName>
    </recommendedName>
</protein>
<accession>A0A4P6XWN1</accession>
<name>A0A4P6XWN1_9ASCO</name>
<dbReference type="InterPro" id="IPR021848">
    <property type="entry name" value="HODM_asu-like"/>
</dbReference>
<evidence type="ECO:0000313" key="2">
    <source>
        <dbReference type="Proteomes" id="UP000292447"/>
    </source>
</evidence>
<dbReference type="AlphaFoldDB" id="A0A4P6XWN1"/>
<keyword evidence="2" id="KW-1185">Reference proteome</keyword>
<evidence type="ECO:0008006" key="3">
    <source>
        <dbReference type="Google" id="ProtNLM"/>
    </source>
</evidence>
<dbReference type="EMBL" id="CP034462">
    <property type="protein sequence ID" value="QBM91036.1"/>
    <property type="molecule type" value="Genomic_DNA"/>
</dbReference>
<evidence type="ECO:0000313" key="1">
    <source>
        <dbReference type="EMBL" id="QBM91036.1"/>
    </source>
</evidence>
<sequence length="396" mass="46082">MLAEILDYLKPKHYAYLFIAAGLVAAYYNKHGTKKATLVKTVSSNKDRKYGCWTAEDFTTPTPPPFPNWDVNKTRPLPYRAFKHKYNITMGIRNMEWDSWIELDNEWMKYHSEKVKRLEEKGTEVYGTLPGAEAAVLELLDEFWAYLPSRYPSLFRQLENGLENLLTGEVFLFKNCTEYKEDPMVMAAKMVQDDLAVMLEGTDGNYYLKAGAIILPGFWRFKDKVGMPLNQIHTSGDVPKYQEQLQNGMTKFFTRLTCEKPVVRNNYFIQTDNGLGWSTSIGDENSDVVGWYTADPAVSPDQLYYRSERQSLRRLPKTGAVIFTIRTYFCKMTDICEEPYIPRRLLNGIESWSDDVREYRGYDKFKDALLPYLEEKAQEQEKRGYVMESEPVVYPF</sequence>
<dbReference type="Pfam" id="PF11927">
    <property type="entry name" value="HODM_asu-like"/>
    <property type="match status" value="1"/>
</dbReference>
<gene>
    <name evidence="1" type="primary">MPUL0G00780</name>
    <name evidence="1" type="ORF">METSCH_G00780</name>
</gene>
<proteinExistence type="predicted"/>